<evidence type="ECO:0000259" key="2">
    <source>
        <dbReference type="Pfam" id="PF00326"/>
    </source>
</evidence>
<dbReference type="AlphaFoldDB" id="A0A6L6PV78"/>
<dbReference type="Proteomes" id="UP000484015">
    <property type="component" value="Unassembled WGS sequence"/>
</dbReference>
<dbReference type="SUPFAM" id="SSF53474">
    <property type="entry name" value="alpha/beta-Hydrolases"/>
    <property type="match status" value="1"/>
</dbReference>
<keyword evidence="3" id="KW-0378">Hydrolase</keyword>
<dbReference type="GO" id="GO:0006508">
    <property type="term" value="P:proteolysis"/>
    <property type="evidence" value="ECO:0007669"/>
    <property type="project" value="InterPro"/>
</dbReference>
<dbReference type="InterPro" id="IPR001375">
    <property type="entry name" value="Peptidase_S9_cat"/>
</dbReference>
<proteinExistence type="predicted"/>
<name>A0A6L6PV78_9BURK</name>
<dbReference type="EMBL" id="WNLA01000001">
    <property type="protein sequence ID" value="MTW01136.1"/>
    <property type="molecule type" value="Genomic_DNA"/>
</dbReference>
<dbReference type="InterPro" id="IPR029058">
    <property type="entry name" value="AB_hydrolase_fold"/>
</dbReference>
<keyword evidence="4" id="KW-1185">Reference proteome</keyword>
<dbReference type="RefSeq" id="WP_155437485.1">
    <property type="nucleotide sequence ID" value="NZ_WNLA01000001.1"/>
</dbReference>
<evidence type="ECO:0000313" key="3">
    <source>
        <dbReference type="EMBL" id="MTW01136.1"/>
    </source>
</evidence>
<dbReference type="GO" id="GO:0008236">
    <property type="term" value="F:serine-type peptidase activity"/>
    <property type="evidence" value="ECO:0007669"/>
    <property type="project" value="InterPro"/>
</dbReference>
<feature type="compositionally biased region" description="Low complexity" evidence="1">
    <location>
        <begin position="23"/>
        <end position="36"/>
    </location>
</feature>
<dbReference type="PANTHER" id="PTHR34853">
    <property type="match status" value="1"/>
</dbReference>
<dbReference type="Gene3D" id="3.40.50.1820">
    <property type="entry name" value="alpha/beta hydrolase"/>
    <property type="match status" value="1"/>
</dbReference>
<reference evidence="3 4" key="1">
    <citation type="submission" date="2019-11" db="EMBL/GenBank/DDBJ databases">
        <title>Type strains purchased from KCTC, JCM and DSMZ.</title>
        <authorList>
            <person name="Lu H."/>
        </authorList>
    </citation>
    <scope>NUCLEOTIDE SEQUENCE [LARGE SCALE GENOMIC DNA]</scope>
    <source>
        <strain evidence="3 4">KCTC 42409</strain>
    </source>
</reference>
<organism evidence="3 4">
    <name type="scientific">Pseudoduganella ginsengisoli</name>
    <dbReference type="NCBI Taxonomy" id="1462440"/>
    <lineage>
        <taxon>Bacteria</taxon>
        <taxon>Pseudomonadati</taxon>
        <taxon>Pseudomonadota</taxon>
        <taxon>Betaproteobacteria</taxon>
        <taxon>Burkholderiales</taxon>
        <taxon>Oxalobacteraceae</taxon>
        <taxon>Telluria group</taxon>
        <taxon>Pseudoduganella</taxon>
    </lineage>
</organism>
<dbReference type="Pfam" id="PF00326">
    <property type="entry name" value="Peptidase_S9"/>
    <property type="match status" value="1"/>
</dbReference>
<gene>
    <name evidence="3" type="ORF">GM668_03440</name>
</gene>
<accession>A0A6L6PV78</accession>
<evidence type="ECO:0000313" key="4">
    <source>
        <dbReference type="Proteomes" id="UP000484015"/>
    </source>
</evidence>
<protein>
    <submittedName>
        <fullName evidence="3">Alpha/beta fold hydrolase</fullName>
    </submittedName>
</protein>
<dbReference type="InterPro" id="IPR005152">
    <property type="entry name" value="Lipase_secreted"/>
</dbReference>
<dbReference type="OrthoDB" id="9798122at2"/>
<sequence>MRHTFTLLAALALTACGGGSGGSNTPPSSSGGVVVLPEPPAPQRGTVVGSPSAVPIVVNGIAINTLEPQQFKQLLDSAQYGASGITSTPVCAVSVQTVRYNTVGSAHEATEASAAVYLPSGTDPACTGPRPVVLYAHGTSPLKSFDMANLAGTEARLVAGIFAAHGYIVVAPNYAGYAGSSLPYHAYLDGEQQAADMIDGLRASRKAFAQVLGASKLYVTGYSQGGYVAVATQRAMQLRYPTEFSVAAAAGLSGPYSLLKFGESIFGGAPTTGATAFLPMLATAGQRAGAGLYANSADMYESRYATGIETLLPGTQSLGELAASGRLPEKALFAGNSVPQTAGYEPFFGDNNLIRTAYRDSVTADMRNNPCNATAESPLSCSPVQPLRKWLLRNDLRNYGPTAPLLLCGGDNDPIVPFYNTMAAGDFYRAQKTGAALHVVNVDSTPGLNDDYLQPKLGFLAAKSAVKLNAAVSGGSGDSAVRDAYHAGLVAPFCLRAARDFFRAR</sequence>
<evidence type="ECO:0000256" key="1">
    <source>
        <dbReference type="SAM" id="MobiDB-lite"/>
    </source>
</evidence>
<comment type="caution">
    <text evidence="3">The sequence shown here is derived from an EMBL/GenBank/DDBJ whole genome shotgun (WGS) entry which is preliminary data.</text>
</comment>
<feature type="domain" description="Peptidase S9 prolyl oligopeptidase catalytic" evidence="2">
    <location>
        <begin position="160"/>
        <end position="234"/>
    </location>
</feature>
<dbReference type="GO" id="GO:0004806">
    <property type="term" value="F:triacylglycerol lipase activity"/>
    <property type="evidence" value="ECO:0007669"/>
    <property type="project" value="InterPro"/>
</dbReference>
<dbReference type="GO" id="GO:0016042">
    <property type="term" value="P:lipid catabolic process"/>
    <property type="evidence" value="ECO:0007669"/>
    <property type="project" value="InterPro"/>
</dbReference>
<dbReference type="PROSITE" id="PS51257">
    <property type="entry name" value="PROKAR_LIPOPROTEIN"/>
    <property type="match status" value="1"/>
</dbReference>
<feature type="region of interest" description="Disordered" evidence="1">
    <location>
        <begin position="19"/>
        <end position="38"/>
    </location>
</feature>
<dbReference type="PANTHER" id="PTHR34853:SF1">
    <property type="entry name" value="LIPASE 5"/>
    <property type="match status" value="1"/>
</dbReference>